<evidence type="ECO:0000256" key="7">
    <source>
        <dbReference type="ARBA" id="ARBA00023303"/>
    </source>
</evidence>
<gene>
    <name evidence="11" type="ORF">pdam_00002047</name>
</gene>
<name>A0A3M6TXR3_POCDA</name>
<evidence type="ECO:0000256" key="5">
    <source>
        <dbReference type="ARBA" id="ARBA00023065"/>
    </source>
</evidence>
<evidence type="ECO:0000256" key="3">
    <source>
        <dbReference type="ARBA" id="ARBA00022692"/>
    </source>
</evidence>
<dbReference type="InterPro" id="IPR028325">
    <property type="entry name" value="VG_K_chnl"/>
</dbReference>
<keyword evidence="3 8" id="KW-0812">Transmembrane</keyword>
<dbReference type="STRING" id="46731.A0A3M6TXR3"/>
<feature type="signal peptide" evidence="9">
    <location>
        <begin position="1"/>
        <end position="20"/>
    </location>
</feature>
<dbReference type="SUPFAM" id="SSF81324">
    <property type="entry name" value="Voltage-gated potassium channels"/>
    <property type="match status" value="1"/>
</dbReference>
<keyword evidence="6 8" id="KW-0472">Membrane</keyword>
<evidence type="ECO:0000256" key="6">
    <source>
        <dbReference type="ARBA" id="ARBA00023136"/>
    </source>
</evidence>
<keyword evidence="12" id="KW-1185">Reference proteome</keyword>
<evidence type="ECO:0000259" key="10">
    <source>
        <dbReference type="Pfam" id="PF07885"/>
    </source>
</evidence>
<keyword evidence="7" id="KW-0407">Ion channel</keyword>
<organism evidence="11 12">
    <name type="scientific">Pocillopora damicornis</name>
    <name type="common">Cauliflower coral</name>
    <name type="synonym">Millepora damicornis</name>
    <dbReference type="NCBI Taxonomy" id="46731"/>
    <lineage>
        <taxon>Eukaryota</taxon>
        <taxon>Metazoa</taxon>
        <taxon>Cnidaria</taxon>
        <taxon>Anthozoa</taxon>
        <taxon>Hexacorallia</taxon>
        <taxon>Scleractinia</taxon>
        <taxon>Astrocoeniina</taxon>
        <taxon>Pocilloporidae</taxon>
        <taxon>Pocillopora</taxon>
    </lineage>
</organism>
<accession>A0A3M6TXR3</accession>
<feature type="transmembrane region" description="Helical" evidence="8">
    <location>
        <begin position="199"/>
        <end position="220"/>
    </location>
</feature>
<feature type="transmembrane region" description="Helical" evidence="8">
    <location>
        <begin position="265"/>
        <end position="285"/>
    </location>
</feature>
<dbReference type="PANTHER" id="PTHR11537">
    <property type="entry name" value="VOLTAGE-GATED POTASSIUM CHANNEL"/>
    <property type="match status" value="1"/>
</dbReference>
<keyword evidence="9" id="KW-0732">Signal</keyword>
<feature type="transmembrane region" description="Helical" evidence="8">
    <location>
        <begin position="438"/>
        <end position="461"/>
    </location>
</feature>
<evidence type="ECO:0000256" key="8">
    <source>
        <dbReference type="SAM" id="Phobius"/>
    </source>
</evidence>
<dbReference type="GO" id="GO:0005251">
    <property type="term" value="F:delayed rectifier potassium channel activity"/>
    <property type="evidence" value="ECO:0007669"/>
    <property type="project" value="TreeGrafter"/>
</dbReference>
<proteinExistence type="predicted"/>
<dbReference type="GO" id="GO:0001508">
    <property type="term" value="P:action potential"/>
    <property type="evidence" value="ECO:0007669"/>
    <property type="project" value="TreeGrafter"/>
</dbReference>
<dbReference type="InterPro" id="IPR013099">
    <property type="entry name" value="K_chnl_dom"/>
</dbReference>
<evidence type="ECO:0000313" key="11">
    <source>
        <dbReference type="EMBL" id="RMX46059.1"/>
    </source>
</evidence>
<dbReference type="SUPFAM" id="SSF53850">
    <property type="entry name" value="Periplasmic binding protein-like II"/>
    <property type="match status" value="1"/>
</dbReference>
<protein>
    <recommendedName>
        <fullName evidence="10">Potassium channel domain-containing protein</fullName>
    </recommendedName>
</protein>
<comment type="caution">
    <text evidence="11">The sequence shown here is derived from an EMBL/GenBank/DDBJ whole genome shotgun (WGS) entry which is preliminary data.</text>
</comment>
<evidence type="ECO:0000256" key="2">
    <source>
        <dbReference type="ARBA" id="ARBA00022448"/>
    </source>
</evidence>
<comment type="subcellular location">
    <subcellularLocation>
        <location evidence="1">Membrane</location>
        <topology evidence="1">Multi-pass membrane protein</topology>
    </subcellularLocation>
</comment>
<keyword evidence="4 8" id="KW-1133">Transmembrane helix</keyword>
<dbReference type="EMBL" id="RCHS01002737">
    <property type="protein sequence ID" value="RMX46059.1"/>
    <property type="molecule type" value="Genomic_DNA"/>
</dbReference>
<dbReference type="FunFam" id="1.10.287.70:FF:000350">
    <property type="entry name" value="Predicted protein"/>
    <property type="match status" value="1"/>
</dbReference>
<dbReference type="GO" id="GO:0015276">
    <property type="term" value="F:ligand-gated monoatomic ion channel activity"/>
    <property type="evidence" value="ECO:0007669"/>
    <property type="project" value="InterPro"/>
</dbReference>
<dbReference type="OrthoDB" id="5953876at2759"/>
<feature type="chain" id="PRO_5018202042" description="Potassium channel domain-containing protein" evidence="9">
    <location>
        <begin position="21"/>
        <end position="545"/>
    </location>
</feature>
<dbReference type="PANTHER" id="PTHR11537:SF252">
    <property type="entry name" value="POTASSIUM VOLTAGE-GATED CHANNEL PROTEIN SHAW"/>
    <property type="match status" value="1"/>
</dbReference>
<dbReference type="PRINTS" id="PR00169">
    <property type="entry name" value="KCHANNEL"/>
</dbReference>
<evidence type="ECO:0000256" key="9">
    <source>
        <dbReference type="SAM" id="SignalP"/>
    </source>
</evidence>
<evidence type="ECO:0000256" key="1">
    <source>
        <dbReference type="ARBA" id="ARBA00004141"/>
    </source>
</evidence>
<dbReference type="Proteomes" id="UP000275408">
    <property type="component" value="Unassembled WGS sequence"/>
</dbReference>
<dbReference type="AlphaFoldDB" id="A0A3M6TXR3"/>
<dbReference type="Gene3D" id="1.10.287.70">
    <property type="match status" value="1"/>
</dbReference>
<dbReference type="Pfam" id="PF07885">
    <property type="entry name" value="Ion_trans_2"/>
    <property type="match status" value="1"/>
</dbReference>
<sequence length="545" mass="61641">MFSLLFLIATLTKFAPETEAIFLPYWSKRNHSETSFHIPFPTLALDNSPRRSKKLQHYFDLATNYSLDYRCATGLPISIAWHVYSPYTTVYQTKNKGSTGLTVDGMFPGILKAALSGCCNKNSDVLFGKLSKSVRSVENDIEKDRFDLTFPIYGYDNSDIFRDRPFISIVKAPRVILLVHNDQPDKTQTHVLITTIANAWPMLVFILVTASLSGIIIWFLDHTSNPGEFPPPFLRGSWEGFWWALVTMTTVGYGDRSPKSALGRVFCILWIITGVIIISIFTALVTASLSASTVQIFKIHGSKIGAVNGSEEFKLGVTMNADMKVFPHVMKMTEALLAHEIDGALVDNYVLTHSLNLIQKEPIRIERYIDHSITYGVVLPKNSSRFEKCVRSFLQNHPQEIFEIIADNLVPLKNPTDDENQQLKAAEGLFYQEDVFSLVMYIGLGVAAVFFIAGFSWEFLYRRPKIRNQRMQFAPKGSYSVSEDEVKLHPRDNSKHATLDMMITEYQVFHDRLIEGLKKLRDKELAADRNANGRTPNGDDEKVAV</sequence>
<evidence type="ECO:0000313" key="12">
    <source>
        <dbReference type="Proteomes" id="UP000275408"/>
    </source>
</evidence>
<feature type="domain" description="Potassium channel" evidence="10">
    <location>
        <begin position="235"/>
        <end position="288"/>
    </location>
</feature>
<keyword evidence="5" id="KW-0406">Ion transport</keyword>
<evidence type="ECO:0000256" key="4">
    <source>
        <dbReference type="ARBA" id="ARBA00022989"/>
    </source>
</evidence>
<reference evidence="11 12" key="1">
    <citation type="journal article" date="2018" name="Sci. Rep.">
        <title>Comparative analysis of the Pocillopora damicornis genome highlights role of immune system in coral evolution.</title>
        <authorList>
            <person name="Cunning R."/>
            <person name="Bay R.A."/>
            <person name="Gillette P."/>
            <person name="Baker A.C."/>
            <person name="Traylor-Knowles N."/>
        </authorList>
    </citation>
    <scope>NUCLEOTIDE SEQUENCE [LARGE SCALE GENOMIC DNA]</scope>
    <source>
        <strain evidence="11">RSMAS</strain>
        <tissue evidence="11">Whole animal</tissue>
    </source>
</reference>
<keyword evidence="2" id="KW-0813">Transport</keyword>
<dbReference type="GO" id="GO:0008076">
    <property type="term" value="C:voltage-gated potassium channel complex"/>
    <property type="evidence" value="ECO:0007669"/>
    <property type="project" value="InterPro"/>
</dbReference>